<feature type="DNA-binding region" description="H-T-H motif" evidence="2">
    <location>
        <begin position="38"/>
        <end position="57"/>
    </location>
</feature>
<dbReference type="SUPFAM" id="SSF46689">
    <property type="entry name" value="Homeodomain-like"/>
    <property type="match status" value="1"/>
</dbReference>
<dbReference type="AlphaFoldDB" id="A0A9J6P1Z7"/>
<dbReference type="SUPFAM" id="SSF48498">
    <property type="entry name" value="Tetracyclin repressor-like, C-terminal domain"/>
    <property type="match status" value="1"/>
</dbReference>
<organism evidence="4 5">
    <name type="scientific">Oceanirhabdus seepicola</name>
    <dbReference type="NCBI Taxonomy" id="2828781"/>
    <lineage>
        <taxon>Bacteria</taxon>
        <taxon>Bacillati</taxon>
        <taxon>Bacillota</taxon>
        <taxon>Clostridia</taxon>
        <taxon>Eubacteriales</taxon>
        <taxon>Clostridiaceae</taxon>
        <taxon>Oceanirhabdus</taxon>
    </lineage>
</organism>
<accession>A0A9J6P1Z7</accession>
<dbReference type="GO" id="GO:0003677">
    <property type="term" value="F:DNA binding"/>
    <property type="evidence" value="ECO:0007669"/>
    <property type="project" value="UniProtKB-UniRule"/>
</dbReference>
<keyword evidence="1 2" id="KW-0238">DNA-binding</keyword>
<dbReference type="InterPro" id="IPR001647">
    <property type="entry name" value="HTH_TetR"/>
</dbReference>
<dbReference type="Proteomes" id="UP001056429">
    <property type="component" value="Unassembled WGS sequence"/>
</dbReference>
<evidence type="ECO:0000256" key="1">
    <source>
        <dbReference type="ARBA" id="ARBA00023125"/>
    </source>
</evidence>
<evidence type="ECO:0000313" key="4">
    <source>
        <dbReference type="EMBL" id="MCM1990214.1"/>
    </source>
</evidence>
<evidence type="ECO:0000259" key="3">
    <source>
        <dbReference type="PROSITE" id="PS50977"/>
    </source>
</evidence>
<sequence length="217" mass="25314">MKFKYNNELFDKISEEKKSRILEAAITEFADYGYDRANINKIAEKAGVSVGSIYKYFNNKQDLYLAIVNFSVEKLKTVLNEIISSEIDFLSTVEKIIKAIQLFSRSDVYLTKLYNEMATENNSELVWKIASDMEGISANLYSSIIKKAQDDGQVRKDINSDYFAFFLDNLFILLQFSYSCEYYKERLKMFIDEKVFDNDDLLAEELLKFIKGAFYLK</sequence>
<gene>
    <name evidence="4" type="ORF">KDK92_10760</name>
</gene>
<dbReference type="PROSITE" id="PS50977">
    <property type="entry name" value="HTH_TETR_2"/>
    <property type="match status" value="1"/>
</dbReference>
<reference evidence="4" key="1">
    <citation type="journal article" date="2021" name="mSystems">
        <title>Bacteria and Archaea Synergistically Convert Glycine Betaine to Biogenic Methane in the Formosa Cold Seep of the South China Sea.</title>
        <authorList>
            <person name="Li L."/>
            <person name="Zhang W."/>
            <person name="Zhang S."/>
            <person name="Song L."/>
            <person name="Sun Q."/>
            <person name="Zhang H."/>
            <person name="Xiang H."/>
            <person name="Dong X."/>
        </authorList>
    </citation>
    <scope>NUCLEOTIDE SEQUENCE</scope>
    <source>
        <strain evidence="4">ZWT</strain>
    </source>
</reference>
<dbReference type="PRINTS" id="PR00455">
    <property type="entry name" value="HTHTETR"/>
</dbReference>
<dbReference type="Gene3D" id="1.10.357.10">
    <property type="entry name" value="Tetracycline Repressor, domain 2"/>
    <property type="match status" value="1"/>
</dbReference>
<dbReference type="EMBL" id="JAGSOJ010000002">
    <property type="protein sequence ID" value="MCM1990214.1"/>
    <property type="molecule type" value="Genomic_DNA"/>
</dbReference>
<comment type="caution">
    <text evidence="4">The sequence shown here is derived from an EMBL/GenBank/DDBJ whole genome shotgun (WGS) entry which is preliminary data.</text>
</comment>
<evidence type="ECO:0000313" key="5">
    <source>
        <dbReference type="Proteomes" id="UP001056429"/>
    </source>
</evidence>
<dbReference type="InterPro" id="IPR009057">
    <property type="entry name" value="Homeodomain-like_sf"/>
</dbReference>
<protein>
    <submittedName>
        <fullName evidence="4">TetR/AcrR family transcriptional regulator</fullName>
    </submittedName>
</protein>
<dbReference type="PANTHER" id="PTHR43479">
    <property type="entry name" value="ACREF/ENVCD OPERON REPRESSOR-RELATED"/>
    <property type="match status" value="1"/>
</dbReference>
<dbReference type="Pfam" id="PF00440">
    <property type="entry name" value="TetR_N"/>
    <property type="match status" value="1"/>
</dbReference>
<evidence type="ECO:0000256" key="2">
    <source>
        <dbReference type="PROSITE-ProRule" id="PRU00335"/>
    </source>
</evidence>
<reference evidence="4" key="2">
    <citation type="submission" date="2021-04" db="EMBL/GenBank/DDBJ databases">
        <authorList>
            <person name="Dong X."/>
        </authorList>
    </citation>
    <scope>NUCLEOTIDE SEQUENCE</scope>
    <source>
        <strain evidence="4">ZWT</strain>
    </source>
</reference>
<proteinExistence type="predicted"/>
<dbReference type="RefSeq" id="WP_250859254.1">
    <property type="nucleotide sequence ID" value="NZ_JAGSOJ010000002.1"/>
</dbReference>
<name>A0A9J6P1Z7_9CLOT</name>
<dbReference type="InterPro" id="IPR036271">
    <property type="entry name" value="Tet_transcr_reg_TetR-rel_C_sf"/>
</dbReference>
<dbReference type="InterPro" id="IPR050624">
    <property type="entry name" value="HTH-type_Tx_Regulator"/>
</dbReference>
<keyword evidence="5" id="KW-1185">Reference proteome</keyword>
<dbReference type="PANTHER" id="PTHR43479:SF11">
    <property type="entry name" value="ACREF_ENVCD OPERON REPRESSOR-RELATED"/>
    <property type="match status" value="1"/>
</dbReference>
<feature type="domain" description="HTH tetR-type" evidence="3">
    <location>
        <begin position="15"/>
        <end position="75"/>
    </location>
</feature>